<name>S3IZQ5_9ENTR</name>
<dbReference type="Proteomes" id="UP000014585">
    <property type="component" value="Unassembled WGS sequence"/>
</dbReference>
<dbReference type="EMBL" id="ATDT01000005">
    <property type="protein sequence ID" value="EPF19173.1"/>
    <property type="molecule type" value="Genomic_DNA"/>
</dbReference>
<evidence type="ECO:0000256" key="1">
    <source>
        <dbReference type="ARBA" id="ARBA00022729"/>
    </source>
</evidence>
<evidence type="ECO:0000313" key="5">
    <source>
        <dbReference type="Proteomes" id="UP000014585"/>
    </source>
</evidence>
<feature type="chain" id="PRO_5004510386" evidence="2">
    <location>
        <begin position="24"/>
        <end position="87"/>
    </location>
</feature>
<keyword evidence="1 2" id="KW-0732">Signal</keyword>
<evidence type="ECO:0000256" key="2">
    <source>
        <dbReference type="SAM" id="SignalP"/>
    </source>
</evidence>
<feature type="domain" description="YdgH/BhsA/McbA-like" evidence="3">
    <location>
        <begin position="33"/>
        <end position="87"/>
    </location>
</feature>
<dbReference type="InterPro" id="IPR010854">
    <property type="entry name" value="YdgH/BhsA/McbA-like_dom"/>
</dbReference>
<dbReference type="Gene3D" id="3.30.1660.10">
    <property type="entry name" value="Flavin-binding protein dodecin"/>
    <property type="match status" value="1"/>
</dbReference>
<gene>
    <name evidence="4" type="ORF">HMPREF0201_00902</name>
</gene>
<dbReference type="InterPro" id="IPR036275">
    <property type="entry name" value="YdgH-like_sf"/>
</dbReference>
<comment type="caution">
    <text evidence="4">The sequence shown here is derived from an EMBL/GenBank/DDBJ whole genome shotgun (WGS) entry which is preliminary data.</text>
</comment>
<dbReference type="AlphaFoldDB" id="S3IZQ5"/>
<dbReference type="InterPro" id="IPR025543">
    <property type="entry name" value="Dodecin-like"/>
</dbReference>
<proteinExistence type="predicted"/>
<dbReference type="PATRIC" id="fig|566551.4.peg.829"/>
<dbReference type="STRING" id="566551.HMPREF0201_00902"/>
<organism evidence="4 5">
    <name type="scientific">Cedecea davisae DSM 4568</name>
    <dbReference type="NCBI Taxonomy" id="566551"/>
    <lineage>
        <taxon>Bacteria</taxon>
        <taxon>Pseudomonadati</taxon>
        <taxon>Pseudomonadota</taxon>
        <taxon>Gammaproteobacteria</taxon>
        <taxon>Enterobacterales</taxon>
        <taxon>Enterobacteriaceae</taxon>
        <taxon>Cedecea</taxon>
    </lineage>
</organism>
<protein>
    <submittedName>
        <fullName evidence="4">Putative multiple stress resistance protein BhsA</fullName>
    </submittedName>
</protein>
<evidence type="ECO:0000259" key="3">
    <source>
        <dbReference type="Pfam" id="PF07338"/>
    </source>
</evidence>
<reference evidence="4 5" key="1">
    <citation type="submission" date="2013-04" db="EMBL/GenBank/DDBJ databases">
        <authorList>
            <person name="Weinstock G."/>
            <person name="Sodergren E."/>
            <person name="Lobos E.A."/>
            <person name="Fulton L."/>
            <person name="Fulton R."/>
            <person name="Courtney L."/>
            <person name="Fronick C."/>
            <person name="O'Laughlin M."/>
            <person name="Godfrey J."/>
            <person name="Wilson R.M."/>
            <person name="Miner T."/>
            <person name="Farmer C."/>
            <person name="Delehaunty K."/>
            <person name="Cordes M."/>
            <person name="Minx P."/>
            <person name="Tomlinson C."/>
            <person name="Chen J."/>
            <person name="Wollam A."/>
            <person name="Pepin K.H."/>
            <person name="Palsikar V.B."/>
            <person name="Zhang X."/>
            <person name="Suruliraj S."/>
            <person name="Perna N.T."/>
            <person name="Plunkett G."/>
            <person name="Warren W."/>
            <person name="Mitreva M."/>
            <person name="Mardis E.R."/>
            <person name="Wilson R.K."/>
        </authorList>
    </citation>
    <scope>NUCLEOTIDE SEQUENCE [LARGE SCALE GENOMIC DNA]</scope>
    <source>
        <strain evidence="4 5">DSM 4568</strain>
    </source>
</reference>
<feature type="signal peptide" evidence="2">
    <location>
        <begin position="1"/>
        <end position="23"/>
    </location>
</feature>
<dbReference type="Pfam" id="PF07338">
    <property type="entry name" value="YdgH_BhsA-like"/>
    <property type="match status" value="1"/>
</dbReference>
<sequence length="87" mass="8924">MMKLIRNLLLPLIIAAAVSPAFAAKEVNHAQGLVKIGTVSESSGTTLSLSQLNASLAAKADKAGASAYRIVSAGGNNSYFGSADIYR</sequence>
<dbReference type="HOGENOM" id="CLU_158602_2_1_6"/>
<dbReference type="SUPFAM" id="SSF159871">
    <property type="entry name" value="YdgH-like"/>
    <property type="match status" value="1"/>
</dbReference>
<evidence type="ECO:0000313" key="4">
    <source>
        <dbReference type="EMBL" id="EPF19173.1"/>
    </source>
</evidence>
<accession>S3IZQ5</accession>
<dbReference type="RefSeq" id="WP_016535236.1">
    <property type="nucleotide sequence ID" value="NZ_KE161030.1"/>
</dbReference>